<proteinExistence type="predicted"/>
<evidence type="ECO:0000313" key="1">
    <source>
        <dbReference type="EMBL" id="WZW99980.1"/>
    </source>
</evidence>
<accession>A0ABZ3CEG9</accession>
<name>A0ABZ3CEG9_9ACTN</name>
<protein>
    <submittedName>
        <fullName evidence="1">Uncharacterized protein</fullName>
    </submittedName>
</protein>
<reference evidence="1 2" key="1">
    <citation type="journal article" date="2023" name="Environ Microbiome">
        <title>A coral-associated actinobacterium mitigates coral bleaching under heat stress.</title>
        <authorList>
            <person name="Li J."/>
            <person name="Zou Y."/>
            <person name="Li Q."/>
            <person name="Zhang J."/>
            <person name="Bourne D.G."/>
            <person name="Lyu Y."/>
            <person name="Liu C."/>
            <person name="Zhang S."/>
        </authorList>
    </citation>
    <scope>NUCLEOTIDE SEQUENCE [LARGE SCALE GENOMIC DNA]</scope>
    <source>
        <strain evidence="1 2">SCSIO 13291</strain>
    </source>
</reference>
<keyword evidence="2" id="KW-1185">Reference proteome</keyword>
<dbReference type="Proteomes" id="UP001434337">
    <property type="component" value="Chromosome"/>
</dbReference>
<dbReference type="RefSeq" id="WP_342373421.1">
    <property type="nucleotide sequence ID" value="NZ_CP115965.1"/>
</dbReference>
<organism evidence="1 2">
    <name type="scientific">Propioniciclava soli</name>
    <dbReference type="NCBI Taxonomy" id="2775081"/>
    <lineage>
        <taxon>Bacteria</taxon>
        <taxon>Bacillati</taxon>
        <taxon>Actinomycetota</taxon>
        <taxon>Actinomycetes</taxon>
        <taxon>Propionibacteriales</taxon>
        <taxon>Propionibacteriaceae</taxon>
        <taxon>Propioniciclava</taxon>
    </lineage>
</organism>
<gene>
    <name evidence="1" type="ORF">PCC79_07295</name>
</gene>
<dbReference type="EMBL" id="CP115965">
    <property type="protein sequence ID" value="WZW99980.1"/>
    <property type="molecule type" value="Genomic_DNA"/>
</dbReference>
<sequence length="62" mass="6551">MEETRAVTVGPPVEGGWRVVDDAGRPLVLARSALDARLVSLRTGQRLIARMRAGAIVAASLP</sequence>
<evidence type="ECO:0000313" key="2">
    <source>
        <dbReference type="Proteomes" id="UP001434337"/>
    </source>
</evidence>